<dbReference type="Gene3D" id="3.40.80.10">
    <property type="entry name" value="Peptidoglycan recognition protein-like"/>
    <property type="match status" value="1"/>
</dbReference>
<gene>
    <name evidence="3" type="ordered locus">Haur_1717</name>
</gene>
<dbReference type="GO" id="GO:0008745">
    <property type="term" value="F:N-acetylmuramoyl-L-alanine amidase activity"/>
    <property type="evidence" value="ECO:0007669"/>
    <property type="project" value="InterPro"/>
</dbReference>
<keyword evidence="4" id="KW-1185">Reference proteome</keyword>
<dbReference type="BioCyc" id="HAUR316274:GHYA-1744-MONOMER"/>
<dbReference type="STRING" id="316274.Haur_1717"/>
<evidence type="ECO:0000256" key="1">
    <source>
        <dbReference type="SAM" id="MobiDB-lite"/>
    </source>
</evidence>
<dbReference type="InterPro" id="IPR002502">
    <property type="entry name" value="Amidase_domain"/>
</dbReference>
<organism evidence="3 4">
    <name type="scientific">Herpetosiphon aurantiacus (strain ATCC 23779 / DSM 785 / 114-95)</name>
    <dbReference type="NCBI Taxonomy" id="316274"/>
    <lineage>
        <taxon>Bacteria</taxon>
        <taxon>Bacillati</taxon>
        <taxon>Chloroflexota</taxon>
        <taxon>Chloroflexia</taxon>
        <taxon>Herpetosiphonales</taxon>
        <taxon>Herpetosiphonaceae</taxon>
        <taxon>Herpetosiphon</taxon>
    </lineage>
</organism>
<dbReference type="GO" id="GO:0009253">
    <property type="term" value="P:peptidoglycan catabolic process"/>
    <property type="evidence" value="ECO:0007669"/>
    <property type="project" value="InterPro"/>
</dbReference>
<dbReference type="InParanoid" id="A9B6Q1"/>
<dbReference type="SUPFAM" id="SSF55846">
    <property type="entry name" value="N-acetylmuramoyl-L-alanine amidase-like"/>
    <property type="match status" value="1"/>
</dbReference>
<dbReference type="KEGG" id="hau:Haur_1717"/>
<feature type="domain" description="N-acetylmuramoyl-L-alanine amidase" evidence="2">
    <location>
        <begin position="70"/>
        <end position="230"/>
    </location>
</feature>
<sequence length="434" mass="47930">MTDANQPLHDEPLPEFDLPDPKDAMPHEDTLSEEGTRGVVPVDQFLYVGQGLKADEFTHYVDTYNFGAVPPNFVVLHHTAVPSTAAAPYPSGWRWDNQETGLSEGQIYRKRLKQLETLREYYRTSAGWDRGPHLFIDETWIWLFTPMYDQGIHAAQGNGYRDSKGTLQYSIGIEVCGYFEKTQWSAPVAALVGHAVAVLKRKLNSFEIRYQKFGGGISSHRDYNKPSCPGAAITESYYISTIQNAFDRLSNVQSTPIADNPITTNTPLLSATPSGSREKAIAFIRKSLPDNSEYKNDIETIMGYYWVYAPSVGLDPFLAASQCIFETAGLTSGWAARPKRNPAGLGVRQEGGLSFSTWDGAVQAHIGQLLALALRDDEANQAQKTMMAANPRHGNIPANLRGVAKTLAGLSNNWTDDADYANKFATRAEAIRKG</sequence>
<evidence type="ECO:0000259" key="2">
    <source>
        <dbReference type="Pfam" id="PF01510"/>
    </source>
</evidence>
<dbReference type="HOGENOM" id="CLU_631303_0_0_0"/>
<reference evidence="3 4" key="1">
    <citation type="journal article" date="2011" name="Stand. Genomic Sci.">
        <title>Complete genome sequence of the filamentous gliding predatory bacterium Herpetosiphon aurantiacus type strain (114-95(T)).</title>
        <authorList>
            <person name="Kiss H."/>
            <person name="Nett M."/>
            <person name="Domin N."/>
            <person name="Martin K."/>
            <person name="Maresca J.A."/>
            <person name="Copeland A."/>
            <person name="Lapidus A."/>
            <person name="Lucas S."/>
            <person name="Berry K.W."/>
            <person name="Glavina Del Rio T."/>
            <person name="Dalin E."/>
            <person name="Tice H."/>
            <person name="Pitluck S."/>
            <person name="Richardson P."/>
            <person name="Bruce D."/>
            <person name="Goodwin L."/>
            <person name="Han C."/>
            <person name="Detter J.C."/>
            <person name="Schmutz J."/>
            <person name="Brettin T."/>
            <person name="Land M."/>
            <person name="Hauser L."/>
            <person name="Kyrpides N.C."/>
            <person name="Ivanova N."/>
            <person name="Goker M."/>
            <person name="Woyke T."/>
            <person name="Klenk H.P."/>
            <person name="Bryant D.A."/>
        </authorList>
    </citation>
    <scope>NUCLEOTIDE SEQUENCE [LARGE SCALE GENOMIC DNA]</scope>
    <source>
        <strain evidence="4">ATCC 23779 / DSM 785 / 114-95</strain>
    </source>
</reference>
<evidence type="ECO:0000313" key="4">
    <source>
        <dbReference type="Proteomes" id="UP000000787"/>
    </source>
</evidence>
<evidence type="ECO:0000313" key="3">
    <source>
        <dbReference type="EMBL" id="ABX04360.1"/>
    </source>
</evidence>
<dbReference type="eggNOG" id="COG5632">
    <property type="taxonomic scope" value="Bacteria"/>
</dbReference>
<name>A9B6Q1_HERA2</name>
<dbReference type="AlphaFoldDB" id="A9B6Q1"/>
<dbReference type="Pfam" id="PF01510">
    <property type="entry name" value="Amidase_2"/>
    <property type="match status" value="1"/>
</dbReference>
<proteinExistence type="predicted"/>
<accession>A9B6Q1</accession>
<feature type="region of interest" description="Disordered" evidence="1">
    <location>
        <begin position="1"/>
        <end position="35"/>
    </location>
</feature>
<protein>
    <recommendedName>
        <fullName evidence="2">N-acetylmuramoyl-L-alanine amidase domain-containing protein</fullName>
    </recommendedName>
</protein>
<feature type="compositionally biased region" description="Basic and acidic residues" evidence="1">
    <location>
        <begin position="19"/>
        <end position="35"/>
    </location>
</feature>
<dbReference type="Proteomes" id="UP000000787">
    <property type="component" value="Chromosome"/>
</dbReference>
<dbReference type="EMBL" id="CP000875">
    <property type="protein sequence ID" value="ABX04360.1"/>
    <property type="molecule type" value="Genomic_DNA"/>
</dbReference>
<dbReference type="InterPro" id="IPR036505">
    <property type="entry name" value="Amidase/PGRP_sf"/>
</dbReference>